<keyword evidence="1" id="KW-0472">Membrane</keyword>
<accession>A0A0F9QTU0</accession>
<proteinExistence type="predicted"/>
<reference evidence="2" key="1">
    <citation type="journal article" date="2015" name="Nature">
        <title>Complex archaea that bridge the gap between prokaryotes and eukaryotes.</title>
        <authorList>
            <person name="Spang A."/>
            <person name="Saw J.H."/>
            <person name="Jorgensen S.L."/>
            <person name="Zaremba-Niedzwiedzka K."/>
            <person name="Martijn J."/>
            <person name="Lind A.E."/>
            <person name="van Eijk R."/>
            <person name="Schleper C."/>
            <person name="Guy L."/>
            <person name="Ettema T.J."/>
        </authorList>
    </citation>
    <scope>NUCLEOTIDE SEQUENCE</scope>
</reference>
<evidence type="ECO:0000256" key="1">
    <source>
        <dbReference type="SAM" id="Phobius"/>
    </source>
</evidence>
<evidence type="ECO:0000313" key="2">
    <source>
        <dbReference type="EMBL" id="KKN40427.1"/>
    </source>
</evidence>
<dbReference type="AlphaFoldDB" id="A0A0F9QTU0"/>
<comment type="caution">
    <text evidence="2">The sequence shown here is derived from an EMBL/GenBank/DDBJ whole genome shotgun (WGS) entry which is preliminary data.</text>
</comment>
<feature type="transmembrane region" description="Helical" evidence="1">
    <location>
        <begin position="148"/>
        <end position="173"/>
    </location>
</feature>
<keyword evidence="1" id="KW-1133">Transmembrane helix</keyword>
<sequence>MIFQIVNPDVQWYQYLINIFITFIGRLLDLLSTRYVSKELKLETNFIARRVGWKGMILMQIPILILGALDIYFSFFILWWSLFLFANNIEGSWYVRETGEDNYVKELRSKVKRSPIGKIILGELSNILKFTLAGIFIIIFLFVYEDLLAVFLISLALIIQGLIGALSSISYLLKIRKSENESESNPS</sequence>
<protein>
    <submittedName>
        <fullName evidence="2">Uncharacterized protein</fullName>
    </submittedName>
</protein>
<feature type="transmembrane region" description="Helical" evidence="1">
    <location>
        <begin position="116"/>
        <end position="142"/>
    </location>
</feature>
<name>A0A0F9QTU0_9ZZZZ</name>
<feature type="transmembrane region" description="Helical" evidence="1">
    <location>
        <begin position="12"/>
        <end position="31"/>
    </location>
</feature>
<organism evidence="2">
    <name type="scientific">marine sediment metagenome</name>
    <dbReference type="NCBI Taxonomy" id="412755"/>
    <lineage>
        <taxon>unclassified sequences</taxon>
        <taxon>metagenomes</taxon>
        <taxon>ecological metagenomes</taxon>
    </lineage>
</organism>
<keyword evidence="1" id="KW-0812">Transmembrane</keyword>
<gene>
    <name evidence="2" type="ORF">LCGC14_0733540</name>
</gene>
<dbReference type="EMBL" id="LAZR01001706">
    <property type="protein sequence ID" value="KKN40427.1"/>
    <property type="molecule type" value="Genomic_DNA"/>
</dbReference>